<comment type="caution">
    <text evidence="1">The sequence shown here is derived from an EMBL/GenBank/DDBJ whole genome shotgun (WGS) entry which is preliminary data.</text>
</comment>
<evidence type="ECO:0000313" key="2">
    <source>
        <dbReference type="Proteomes" id="UP000626697"/>
    </source>
</evidence>
<accession>A0ABR6CTM3</accession>
<dbReference type="RefSeq" id="WP_182503508.1">
    <property type="nucleotide sequence ID" value="NZ_JACJHX010000014.1"/>
</dbReference>
<dbReference type="Proteomes" id="UP000626697">
    <property type="component" value="Unassembled WGS sequence"/>
</dbReference>
<proteinExistence type="predicted"/>
<keyword evidence="2" id="KW-1185">Reference proteome</keyword>
<sequence length="118" mass="13890">MEYLEKALEIGGKSEQRVLMEIINYYLNFLEFSFHHISDDAYLGDISEDQEAVLKIENLSTEMIDVESKKYVNESANYYKNLLNDWIAFKSEGKKGFLKWCSDNGKEYGWSSSYYYKS</sequence>
<dbReference type="EMBL" id="JACJHX010000014">
    <property type="protein sequence ID" value="MBA9028387.1"/>
    <property type="molecule type" value="Genomic_DNA"/>
</dbReference>
<organism evidence="1 2">
    <name type="scientific">Peribacillus huizhouensis</name>
    <dbReference type="NCBI Taxonomy" id="1501239"/>
    <lineage>
        <taxon>Bacteria</taxon>
        <taxon>Bacillati</taxon>
        <taxon>Bacillota</taxon>
        <taxon>Bacilli</taxon>
        <taxon>Bacillales</taxon>
        <taxon>Bacillaceae</taxon>
        <taxon>Peribacillus</taxon>
    </lineage>
</organism>
<reference evidence="1 2" key="1">
    <citation type="submission" date="2020-08" db="EMBL/GenBank/DDBJ databases">
        <title>Genomic Encyclopedia of Type Strains, Phase IV (KMG-IV): sequencing the most valuable type-strain genomes for metagenomic binning, comparative biology and taxonomic classification.</title>
        <authorList>
            <person name="Goeker M."/>
        </authorList>
    </citation>
    <scope>NUCLEOTIDE SEQUENCE [LARGE SCALE GENOMIC DNA]</scope>
    <source>
        <strain evidence="1 2">DSM 105481</strain>
    </source>
</reference>
<name>A0ABR6CTM3_9BACI</name>
<protein>
    <submittedName>
        <fullName evidence="1">Uncharacterized protein</fullName>
    </submittedName>
</protein>
<evidence type="ECO:0000313" key="1">
    <source>
        <dbReference type="EMBL" id="MBA9028387.1"/>
    </source>
</evidence>
<gene>
    <name evidence="1" type="ORF">HNP81_003707</name>
</gene>